<dbReference type="AlphaFoldDB" id="A0AAD4C058"/>
<protein>
    <submittedName>
        <fullName evidence="2">Uncharacterized protein</fullName>
    </submittedName>
</protein>
<sequence length="155" mass="16858">MAALWLSSPPETFPRPSLPPTLSPTPSAPILPASRLPPPAARSLRLPRPGRRPRHPQAFFLLPLAAYGAAIEHIAPVSHLFPRSLSSLGTTLAILEGLFSVDRLSPIIRIVLYVAESGRPGRRLLILPNTVYTLNTSSAARRPCSGRYLRHPQAL</sequence>
<evidence type="ECO:0000313" key="3">
    <source>
        <dbReference type="Proteomes" id="UP001194468"/>
    </source>
</evidence>
<dbReference type="Proteomes" id="UP001194468">
    <property type="component" value="Unassembled WGS sequence"/>
</dbReference>
<feature type="region of interest" description="Disordered" evidence="1">
    <location>
        <begin position="1"/>
        <end position="51"/>
    </location>
</feature>
<feature type="compositionally biased region" description="Pro residues" evidence="1">
    <location>
        <begin position="11"/>
        <end position="40"/>
    </location>
</feature>
<gene>
    <name evidence="2" type="ORF">L210DRAFT_3642851</name>
</gene>
<evidence type="ECO:0000313" key="2">
    <source>
        <dbReference type="EMBL" id="KAF8444594.1"/>
    </source>
</evidence>
<evidence type="ECO:0000256" key="1">
    <source>
        <dbReference type="SAM" id="MobiDB-lite"/>
    </source>
</evidence>
<proteinExistence type="predicted"/>
<name>A0AAD4C058_BOLED</name>
<reference evidence="2" key="1">
    <citation type="submission" date="2019-10" db="EMBL/GenBank/DDBJ databases">
        <authorList>
            <consortium name="DOE Joint Genome Institute"/>
            <person name="Kuo A."/>
            <person name="Miyauchi S."/>
            <person name="Kiss E."/>
            <person name="Drula E."/>
            <person name="Kohler A."/>
            <person name="Sanchez-Garcia M."/>
            <person name="Andreopoulos B."/>
            <person name="Barry K.W."/>
            <person name="Bonito G."/>
            <person name="Buee M."/>
            <person name="Carver A."/>
            <person name="Chen C."/>
            <person name="Cichocki N."/>
            <person name="Clum A."/>
            <person name="Culley D."/>
            <person name="Crous P.W."/>
            <person name="Fauchery L."/>
            <person name="Girlanda M."/>
            <person name="Hayes R."/>
            <person name="Keri Z."/>
            <person name="LaButti K."/>
            <person name="Lipzen A."/>
            <person name="Lombard V."/>
            <person name="Magnuson J."/>
            <person name="Maillard F."/>
            <person name="Morin E."/>
            <person name="Murat C."/>
            <person name="Nolan M."/>
            <person name="Ohm R."/>
            <person name="Pangilinan J."/>
            <person name="Pereira M."/>
            <person name="Perotto S."/>
            <person name="Peter M."/>
            <person name="Riley R."/>
            <person name="Sitrit Y."/>
            <person name="Stielow B."/>
            <person name="Szollosi G."/>
            <person name="Zifcakova L."/>
            <person name="Stursova M."/>
            <person name="Spatafora J.W."/>
            <person name="Tedersoo L."/>
            <person name="Vaario L.-M."/>
            <person name="Yamada A."/>
            <person name="Yan M."/>
            <person name="Wang P."/>
            <person name="Xu J."/>
            <person name="Bruns T."/>
            <person name="Baldrian P."/>
            <person name="Vilgalys R."/>
            <person name="Henrissat B."/>
            <person name="Grigoriev I.V."/>
            <person name="Hibbett D."/>
            <person name="Nagy L.G."/>
            <person name="Martin F.M."/>
        </authorList>
    </citation>
    <scope>NUCLEOTIDE SEQUENCE</scope>
    <source>
        <strain evidence="2">BED1</strain>
    </source>
</reference>
<comment type="caution">
    <text evidence="2">The sequence shown here is derived from an EMBL/GenBank/DDBJ whole genome shotgun (WGS) entry which is preliminary data.</text>
</comment>
<keyword evidence="3" id="KW-1185">Reference proteome</keyword>
<reference evidence="2" key="2">
    <citation type="journal article" date="2020" name="Nat. Commun.">
        <title>Large-scale genome sequencing of mycorrhizal fungi provides insights into the early evolution of symbiotic traits.</title>
        <authorList>
            <person name="Miyauchi S."/>
            <person name="Kiss E."/>
            <person name="Kuo A."/>
            <person name="Drula E."/>
            <person name="Kohler A."/>
            <person name="Sanchez-Garcia M."/>
            <person name="Morin E."/>
            <person name="Andreopoulos B."/>
            <person name="Barry K.W."/>
            <person name="Bonito G."/>
            <person name="Buee M."/>
            <person name="Carver A."/>
            <person name="Chen C."/>
            <person name="Cichocki N."/>
            <person name="Clum A."/>
            <person name="Culley D."/>
            <person name="Crous P.W."/>
            <person name="Fauchery L."/>
            <person name="Girlanda M."/>
            <person name="Hayes R.D."/>
            <person name="Keri Z."/>
            <person name="LaButti K."/>
            <person name="Lipzen A."/>
            <person name="Lombard V."/>
            <person name="Magnuson J."/>
            <person name="Maillard F."/>
            <person name="Murat C."/>
            <person name="Nolan M."/>
            <person name="Ohm R.A."/>
            <person name="Pangilinan J."/>
            <person name="Pereira M.F."/>
            <person name="Perotto S."/>
            <person name="Peter M."/>
            <person name="Pfister S."/>
            <person name="Riley R."/>
            <person name="Sitrit Y."/>
            <person name="Stielow J.B."/>
            <person name="Szollosi G."/>
            <person name="Zifcakova L."/>
            <person name="Stursova M."/>
            <person name="Spatafora J.W."/>
            <person name="Tedersoo L."/>
            <person name="Vaario L.M."/>
            <person name="Yamada A."/>
            <person name="Yan M."/>
            <person name="Wang P."/>
            <person name="Xu J."/>
            <person name="Bruns T."/>
            <person name="Baldrian P."/>
            <person name="Vilgalys R."/>
            <person name="Dunand C."/>
            <person name="Henrissat B."/>
            <person name="Grigoriev I.V."/>
            <person name="Hibbett D."/>
            <person name="Nagy L.G."/>
            <person name="Martin F.M."/>
        </authorList>
    </citation>
    <scope>NUCLEOTIDE SEQUENCE</scope>
    <source>
        <strain evidence="2">BED1</strain>
    </source>
</reference>
<dbReference type="EMBL" id="WHUW01000006">
    <property type="protein sequence ID" value="KAF8444594.1"/>
    <property type="molecule type" value="Genomic_DNA"/>
</dbReference>
<organism evidence="2 3">
    <name type="scientific">Boletus edulis BED1</name>
    <dbReference type="NCBI Taxonomy" id="1328754"/>
    <lineage>
        <taxon>Eukaryota</taxon>
        <taxon>Fungi</taxon>
        <taxon>Dikarya</taxon>
        <taxon>Basidiomycota</taxon>
        <taxon>Agaricomycotina</taxon>
        <taxon>Agaricomycetes</taxon>
        <taxon>Agaricomycetidae</taxon>
        <taxon>Boletales</taxon>
        <taxon>Boletineae</taxon>
        <taxon>Boletaceae</taxon>
        <taxon>Boletoideae</taxon>
        <taxon>Boletus</taxon>
    </lineage>
</organism>
<accession>A0AAD4C058</accession>